<feature type="domain" description="p-hydroxybenzoic acid efflux pump subunit AaeA-like beta-barrel" evidence="5">
    <location>
        <begin position="262"/>
        <end position="351"/>
    </location>
</feature>
<dbReference type="InterPro" id="IPR058633">
    <property type="entry name" value="EmrA/FarA_HH"/>
</dbReference>
<feature type="compositionally biased region" description="Basic and acidic residues" evidence="2">
    <location>
        <begin position="1"/>
        <end position="13"/>
    </location>
</feature>
<evidence type="ECO:0000256" key="2">
    <source>
        <dbReference type="SAM" id="MobiDB-lite"/>
    </source>
</evidence>
<dbReference type="Gene3D" id="1.10.287.470">
    <property type="entry name" value="Helix hairpin bin"/>
    <property type="match status" value="1"/>
</dbReference>
<dbReference type="Gene3D" id="2.40.30.170">
    <property type="match status" value="1"/>
</dbReference>
<proteinExistence type="predicted"/>
<name>A0A2G1QKK8_9HYPH</name>
<evidence type="ECO:0008006" key="8">
    <source>
        <dbReference type="Google" id="ProtNLM"/>
    </source>
</evidence>
<dbReference type="InterPro" id="IPR050739">
    <property type="entry name" value="MFP"/>
</dbReference>
<dbReference type="GO" id="GO:0030313">
    <property type="term" value="C:cell envelope"/>
    <property type="evidence" value="ECO:0007669"/>
    <property type="project" value="UniProtKB-SubCell"/>
</dbReference>
<dbReference type="EMBL" id="PDVP01000010">
    <property type="protein sequence ID" value="PHP66004.1"/>
    <property type="molecule type" value="Genomic_DNA"/>
</dbReference>
<evidence type="ECO:0000256" key="1">
    <source>
        <dbReference type="ARBA" id="ARBA00004196"/>
    </source>
</evidence>
<comment type="subcellular location">
    <subcellularLocation>
        <location evidence="1">Cell envelope</location>
    </subcellularLocation>
</comment>
<feature type="domain" description="Multidrug export protein EmrA/FarA alpha-helical hairpin" evidence="4">
    <location>
        <begin position="102"/>
        <end position="221"/>
    </location>
</feature>
<dbReference type="PANTHER" id="PTHR30386:SF19">
    <property type="entry name" value="MULTIDRUG EXPORT PROTEIN EMRA-RELATED"/>
    <property type="match status" value="1"/>
</dbReference>
<dbReference type="Pfam" id="PF25963">
    <property type="entry name" value="Beta-barrel_AAEA"/>
    <property type="match status" value="1"/>
</dbReference>
<feature type="region of interest" description="Disordered" evidence="2">
    <location>
        <begin position="137"/>
        <end position="171"/>
    </location>
</feature>
<evidence type="ECO:0000259" key="4">
    <source>
        <dbReference type="Pfam" id="PF25885"/>
    </source>
</evidence>
<feature type="transmembrane region" description="Helical" evidence="3">
    <location>
        <begin position="30"/>
        <end position="49"/>
    </location>
</feature>
<keyword evidence="7" id="KW-1185">Reference proteome</keyword>
<protein>
    <recommendedName>
        <fullName evidence="8">Hemolysin D</fullName>
    </recommendedName>
</protein>
<dbReference type="GO" id="GO:0055085">
    <property type="term" value="P:transmembrane transport"/>
    <property type="evidence" value="ECO:0007669"/>
    <property type="project" value="InterPro"/>
</dbReference>
<comment type="caution">
    <text evidence="6">The sequence shown here is derived from an EMBL/GenBank/DDBJ whole genome shotgun (WGS) entry which is preliminary data.</text>
</comment>
<evidence type="ECO:0000313" key="7">
    <source>
        <dbReference type="Proteomes" id="UP000221168"/>
    </source>
</evidence>
<feature type="compositionally biased region" description="Basic and acidic residues" evidence="2">
    <location>
        <begin position="137"/>
        <end position="155"/>
    </location>
</feature>
<dbReference type="Pfam" id="PF25885">
    <property type="entry name" value="HH_EMRA"/>
    <property type="match status" value="1"/>
</dbReference>
<evidence type="ECO:0000259" key="5">
    <source>
        <dbReference type="Pfam" id="PF25963"/>
    </source>
</evidence>
<reference evidence="6 7" key="1">
    <citation type="submission" date="2017-10" db="EMBL/GenBank/DDBJ databases">
        <title>Sedimentibacterium mangrovi gen. nov., sp. nov., a novel member of family Phyllobacteriacea isolated from mangrove sediment.</title>
        <authorList>
            <person name="Liao H."/>
            <person name="Tian Y."/>
        </authorList>
    </citation>
    <scope>NUCLEOTIDE SEQUENCE [LARGE SCALE GENOMIC DNA]</scope>
    <source>
        <strain evidence="6 7">X9-2-2</strain>
    </source>
</reference>
<feature type="region of interest" description="Disordered" evidence="2">
    <location>
        <begin position="1"/>
        <end position="24"/>
    </location>
</feature>
<gene>
    <name evidence="6" type="ORF">CSC94_15440</name>
</gene>
<evidence type="ECO:0000313" key="6">
    <source>
        <dbReference type="EMBL" id="PHP66004.1"/>
    </source>
</evidence>
<keyword evidence="3" id="KW-0812">Transmembrane</keyword>
<keyword evidence="3" id="KW-1133">Transmembrane helix</keyword>
<sequence length="377" mass="39980">MNDMSEMKPEAKAEPLPPSKPKRGKARRRILMFSLPVLLAAGGAAYWLMSGRYETTDNAYLHQARLSVVSDLSGRVVTSKVADSMPVKAGDVLFVIDQEPYRIALEQADAALANARLGVEQLKAAYRMAVANEKSAETEAAYRDSELRRQQELSRKGVSASSSLDSARHDANKARDALAAAKQGVANALAGLGGKPDLETDQHPSVQSALAAREKAAYNLSLTTVHAPSDGVLYQAASFRAGQFVAAGNPLFALVATNDSWVDANFKETQLSGIKTGESADVEFDSYPGQTFKGRVAAIGAGTGAEFSLLPAQNATGNWVKVTQRVPVRIALDKSDALPDLRSGLSAKVSVDTGRKPLYAAWLPSAFAGETDDGAGK</sequence>
<keyword evidence="3" id="KW-0472">Membrane</keyword>
<accession>A0A2G1QKK8</accession>
<dbReference type="Gene3D" id="2.40.50.100">
    <property type="match status" value="1"/>
</dbReference>
<dbReference type="InterPro" id="IPR058634">
    <property type="entry name" value="AaeA-lik-b-barrel"/>
</dbReference>
<dbReference type="RefSeq" id="WP_099307269.1">
    <property type="nucleotide sequence ID" value="NZ_PDVP01000010.1"/>
</dbReference>
<evidence type="ECO:0000256" key="3">
    <source>
        <dbReference type="SAM" id="Phobius"/>
    </source>
</evidence>
<dbReference type="SUPFAM" id="SSF111369">
    <property type="entry name" value="HlyD-like secretion proteins"/>
    <property type="match status" value="2"/>
</dbReference>
<organism evidence="6 7">
    <name type="scientific">Zhengella mangrovi</name>
    <dbReference type="NCBI Taxonomy" id="1982044"/>
    <lineage>
        <taxon>Bacteria</taxon>
        <taxon>Pseudomonadati</taxon>
        <taxon>Pseudomonadota</taxon>
        <taxon>Alphaproteobacteria</taxon>
        <taxon>Hyphomicrobiales</taxon>
        <taxon>Notoacmeibacteraceae</taxon>
        <taxon>Zhengella</taxon>
    </lineage>
</organism>
<dbReference type="AlphaFoldDB" id="A0A2G1QKK8"/>
<dbReference type="Proteomes" id="UP000221168">
    <property type="component" value="Unassembled WGS sequence"/>
</dbReference>
<dbReference type="OrthoDB" id="9811754at2"/>
<dbReference type="PANTHER" id="PTHR30386">
    <property type="entry name" value="MEMBRANE FUSION SUBUNIT OF EMRAB-TOLC MULTIDRUG EFFLUX PUMP"/>
    <property type="match status" value="1"/>
</dbReference>